<keyword evidence="3" id="KW-1185">Reference proteome</keyword>
<evidence type="ECO:0000256" key="1">
    <source>
        <dbReference type="SAM" id="SignalP"/>
    </source>
</evidence>
<sequence length="362" mass="39867">MLILLIFACATLPYIALSRILRHQPEAETRPLARRNPCDGLDYAQVALYEDYSERLCPAPKHLDDQGVCEDSGDPQTHCASFCQLTTTYVWARESPFFRSECHYPMRCELRETDSTKWSLVGYISGNTQFQKALDVGITGGVGPSWGLAKGHSWSITPLPGECGYFTWVPVTKRTCGTVTRSVKIGTSEEGWACLNKTTTTHNVCHDQVWSLDGGPDGVVIRVRTNCSIGMPLGSEYQDPVYNSPGVSLYEASGISMFDGWSNNTCVMTVLKAVSDGTWFDLEVKARGFLLGGVGSDGETLHRRINACGDFSSWKFTWTDVAYPNSTWDMEASSTMFVKKGVQKACIGTAMQQVGGVMDECM</sequence>
<feature type="chain" id="PRO_5047090471" evidence="1">
    <location>
        <begin position="19"/>
        <end position="362"/>
    </location>
</feature>
<proteinExistence type="predicted"/>
<dbReference type="EMBL" id="JBAWTH010000037">
    <property type="protein sequence ID" value="KAL2284253.1"/>
    <property type="molecule type" value="Genomic_DNA"/>
</dbReference>
<evidence type="ECO:0000313" key="2">
    <source>
        <dbReference type="EMBL" id="KAL2284253.1"/>
    </source>
</evidence>
<name>A0ABR4EP94_9PEZI</name>
<reference evidence="2 3" key="1">
    <citation type="submission" date="2024-03" db="EMBL/GenBank/DDBJ databases">
        <title>A high-quality draft genome sequence of Diaporthe vaccinii, a causative agent of upright dieback and viscid rot disease in cranberry plants.</title>
        <authorList>
            <person name="Sarrasin M."/>
            <person name="Lang B.F."/>
            <person name="Burger G."/>
        </authorList>
    </citation>
    <scope>NUCLEOTIDE SEQUENCE [LARGE SCALE GENOMIC DNA]</scope>
    <source>
        <strain evidence="2 3">IS7</strain>
    </source>
</reference>
<keyword evidence="1" id="KW-0732">Signal</keyword>
<organism evidence="2 3">
    <name type="scientific">Diaporthe vaccinii</name>
    <dbReference type="NCBI Taxonomy" id="105482"/>
    <lineage>
        <taxon>Eukaryota</taxon>
        <taxon>Fungi</taxon>
        <taxon>Dikarya</taxon>
        <taxon>Ascomycota</taxon>
        <taxon>Pezizomycotina</taxon>
        <taxon>Sordariomycetes</taxon>
        <taxon>Sordariomycetidae</taxon>
        <taxon>Diaporthales</taxon>
        <taxon>Diaporthaceae</taxon>
        <taxon>Diaporthe</taxon>
        <taxon>Diaporthe eres species complex</taxon>
    </lineage>
</organism>
<accession>A0ABR4EP94</accession>
<protein>
    <submittedName>
        <fullName evidence="2">Uncharacterized protein</fullName>
    </submittedName>
</protein>
<comment type="caution">
    <text evidence="2">The sequence shown here is derived from an EMBL/GenBank/DDBJ whole genome shotgun (WGS) entry which is preliminary data.</text>
</comment>
<feature type="signal peptide" evidence="1">
    <location>
        <begin position="1"/>
        <end position="18"/>
    </location>
</feature>
<gene>
    <name evidence="2" type="ORF">FJTKL_08982</name>
</gene>
<dbReference type="Proteomes" id="UP001600888">
    <property type="component" value="Unassembled WGS sequence"/>
</dbReference>
<evidence type="ECO:0000313" key="3">
    <source>
        <dbReference type="Proteomes" id="UP001600888"/>
    </source>
</evidence>